<feature type="compositionally biased region" description="Basic and acidic residues" evidence="5">
    <location>
        <begin position="70"/>
        <end position="82"/>
    </location>
</feature>
<dbReference type="PANTHER" id="PTHR14154">
    <property type="entry name" value="UPF0041 BRAIN PROTEIN 44-RELATED"/>
    <property type="match status" value="1"/>
</dbReference>
<name>A0A1Y1I4W6_KLENI</name>
<evidence type="ECO:0000256" key="5">
    <source>
        <dbReference type="SAM" id="MobiDB-lite"/>
    </source>
</evidence>
<comment type="subcellular location">
    <subcellularLocation>
        <location evidence="1">Membrane</location>
        <topology evidence="1">Multi-pass membrane protein</topology>
    </subcellularLocation>
</comment>
<keyword evidence="7" id="KW-1185">Reference proteome</keyword>
<keyword evidence="3" id="KW-1133">Transmembrane helix</keyword>
<dbReference type="EMBL" id="DF237110">
    <property type="protein sequence ID" value="GAQ83767.1"/>
    <property type="molecule type" value="Genomic_DNA"/>
</dbReference>
<dbReference type="SUPFAM" id="SSF103511">
    <property type="entry name" value="Chlorophyll a-b binding protein"/>
    <property type="match status" value="1"/>
</dbReference>
<feature type="compositionally biased region" description="Basic and acidic residues" evidence="5">
    <location>
        <begin position="28"/>
        <end position="56"/>
    </location>
</feature>
<dbReference type="GO" id="GO:0016020">
    <property type="term" value="C:membrane"/>
    <property type="evidence" value="ECO:0007669"/>
    <property type="project" value="UniProtKB-SubCell"/>
</dbReference>
<evidence type="ECO:0000256" key="4">
    <source>
        <dbReference type="ARBA" id="ARBA00023136"/>
    </source>
</evidence>
<dbReference type="OrthoDB" id="513190at2759"/>
<protein>
    <submittedName>
        <fullName evidence="6">Early light-induced protein</fullName>
    </submittedName>
</protein>
<proteinExistence type="predicted"/>
<dbReference type="AlphaFoldDB" id="A0A1Y1I4W6"/>
<evidence type="ECO:0000256" key="3">
    <source>
        <dbReference type="ARBA" id="ARBA00022989"/>
    </source>
</evidence>
<dbReference type="OMA" id="TSHRYPQ"/>
<accession>A0A1Y1I4W6</accession>
<feature type="region of interest" description="Disordered" evidence="5">
    <location>
        <begin position="1"/>
        <end position="82"/>
    </location>
</feature>
<gene>
    <name evidence="6" type="ORF">KFL_001610080</name>
</gene>
<dbReference type="Proteomes" id="UP000054558">
    <property type="component" value="Unassembled WGS sequence"/>
</dbReference>
<sequence>MSLPAMAADNPAKEVQKAAQNVTSTVEKAVEGTKRDVSREEVEKRQESGGSDEKRSVVGSKPAPGNDQLPRPEIERRPETGDRSFGSLFAFDGAAPETLNNRLAMTGIVAALSVEAFTGLSVRDQVLGPGGFYRVGWFLAAVALVTTASLFPLSKGESPDSRKSGPFEGKSERWNGRLAQLGFVALIITEIVKGSALLPKLF</sequence>
<dbReference type="STRING" id="105231.A0A1Y1I4W6"/>
<keyword evidence="2" id="KW-0812">Transmembrane</keyword>
<evidence type="ECO:0000313" key="6">
    <source>
        <dbReference type="EMBL" id="GAQ83767.1"/>
    </source>
</evidence>
<evidence type="ECO:0000256" key="1">
    <source>
        <dbReference type="ARBA" id="ARBA00004141"/>
    </source>
</evidence>
<keyword evidence="4" id="KW-0472">Membrane</keyword>
<reference evidence="6 7" key="1">
    <citation type="journal article" date="2014" name="Nat. Commun.">
        <title>Klebsormidium flaccidum genome reveals primary factors for plant terrestrial adaptation.</title>
        <authorList>
            <person name="Hori K."/>
            <person name="Maruyama F."/>
            <person name="Fujisawa T."/>
            <person name="Togashi T."/>
            <person name="Yamamoto N."/>
            <person name="Seo M."/>
            <person name="Sato S."/>
            <person name="Yamada T."/>
            <person name="Mori H."/>
            <person name="Tajima N."/>
            <person name="Moriyama T."/>
            <person name="Ikeuchi M."/>
            <person name="Watanabe M."/>
            <person name="Wada H."/>
            <person name="Kobayashi K."/>
            <person name="Saito M."/>
            <person name="Masuda T."/>
            <person name="Sasaki-Sekimoto Y."/>
            <person name="Mashiguchi K."/>
            <person name="Awai K."/>
            <person name="Shimojima M."/>
            <person name="Masuda S."/>
            <person name="Iwai M."/>
            <person name="Nobusawa T."/>
            <person name="Narise T."/>
            <person name="Kondo S."/>
            <person name="Saito H."/>
            <person name="Sato R."/>
            <person name="Murakawa M."/>
            <person name="Ihara Y."/>
            <person name="Oshima-Yamada Y."/>
            <person name="Ohtaka K."/>
            <person name="Satoh M."/>
            <person name="Sonobe K."/>
            <person name="Ishii M."/>
            <person name="Ohtani R."/>
            <person name="Kanamori-Sato M."/>
            <person name="Honoki R."/>
            <person name="Miyazaki D."/>
            <person name="Mochizuki H."/>
            <person name="Umetsu J."/>
            <person name="Higashi K."/>
            <person name="Shibata D."/>
            <person name="Kamiya Y."/>
            <person name="Sato N."/>
            <person name="Nakamura Y."/>
            <person name="Tabata S."/>
            <person name="Ida S."/>
            <person name="Kurokawa K."/>
            <person name="Ohta H."/>
        </authorList>
    </citation>
    <scope>NUCLEOTIDE SEQUENCE [LARGE SCALE GENOMIC DNA]</scope>
    <source>
        <strain evidence="6 7">NIES-2285</strain>
    </source>
</reference>
<dbReference type="GO" id="GO:0009507">
    <property type="term" value="C:chloroplast"/>
    <property type="evidence" value="ECO:0007669"/>
    <property type="project" value="UniProtKB-SubCell"/>
</dbReference>
<organism evidence="6 7">
    <name type="scientific">Klebsormidium nitens</name>
    <name type="common">Green alga</name>
    <name type="synonym">Ulothrix nitens</name>
    <dbReference type="NCBI Taxonomy" id="105231"/>
    <lineage>
        <taxon>Eukaryota</taxon>
        <taxon>Viridiplantae</taxon>
        <taxon>Streptophyta</taxon>
        <taxon>Klebsormidiophyceae</taxon>
        <taxon>Klebsormidiales</taxon>
        <taxon>Klebsormidiaceae</taxon>
        <taxon>Klebsormidium</taxon>
    </lineage>
</organism>
<evidence type="ECO:0000256" key="2">
    <source>
        <dbReference type="ARBA" id="ARBA00022692"/>
    </source>
</evidence>
<evidence type="ECO:0000313" key="7">
    <source>
        <dbReference type="Proteomes" id="UP000054558"/>
    </source>
</evidence>